<dbReference type="InterPro" id="IPR017871">
    <property type="entry name" value="ABC_transporter-like_CS"/>
</dbReference>
<dbReference type="GO" id="GO:0015418">
    <property type="term" value="F:ABC-type quaternary ammonium compound transporting activity"/>
    <property type="evidence" value="ECO:0007669"/>
    <property type="project" value="UniProtKB-EC"/>
</dbReference>
<evidence type="ECO:0000313" key="10">
    <source>
        <dbReference type="EMBL" id="SES37361.1"/>
    </source>
</evidence>
<dbReference type="FunFam" id="3.40.50.300:FF:000201">
    <property type="entry name" value="Glycine betaine/L-proline ABC transporter ATP-binding protein"/>
    <property type="match status" value="1"/>
</dbReference>
<proteinExistence type="inferred from homology"/>
<dbReference type="GO" id="GO:0006865">
    <property type="term" value="P:amino acid transport"/>
    <property type="evidence" value="ECO:0007669"/>
    <property type="project" value="UniProtKB-UniRule"/>
</dbReference>
<sequence>MNDVSQPADAAAPAPASDDPVRETKLSCRGLWKVFGADEAQAKDVIRQNGGAPGREALEEQGLTAAVRDANIEVQTGEIFVIMGLSGSGKSTLIRCLSLLLQPTSGELIFDGRDLLGCTDDELIEIRRHKMGMVFQHFALLPHLTVLGNVAFPLEIQGIPRAEAEERAARMIELVGLDGRERDYPSGLSGGQQQRVGIARSLATEPELWLLDEPFSALDPLIRREMQDEFLKLQKMLNKTIVFITHDFDEAIRLADRIAIMHSGDIVQVGTPEDLVVRPVDDYVREFTSDVSRAKVLSARTLMRPADEGATFAGDIAPNARVIDFAAQAVEAAQPLAVRSRSGQLLGQVDREAVIRVLAEAQ</sequence>
<keyword evidence="7" id="KW-0997">Cell inner membrane</keyword>
<keyword evidence="4 7" id="KW-0067">ATP-binding</keyword>
<comment type="subunit">
    <text evidence="7">The complex is probably composed of two ATP-binding proteins, two transmembrane proteins and a solute-binding protein.</text>
</comment>
<dbReference type="InterPro" id="IPR003439">
    <property type="entry name" value="ABC_transporter-like_ATP-bd"/>
</dbReference>
<dbReference type="InterPro" id="IPR003593">
    <property type="entry name" value="AAA+_ATPase"/>
</dbReference>
<comment type="subcellular location">
    <subcellularLocation>
        <location evidence="7">Cell inner membrane</location>
        <topology evidence="7">Peripheral membrane protein</topology>
    </subcellularLocation>
</comment>
<evidence type="ECO:0000256" key="1">
    <source>
        <dbReference type="ARBA" id="ARBA00005417"/>
    </source>
</evidence>
<dbReference type="PANTHER" id="PTHR43869">
    <property type="entry name" value="GLYCINE BETAINE/PROLINE BETAINE TRANSPORT SYSTEM ATP-BINDING PROTEIN PROV"/>
    <property type="match status" value="1"/>
</dbReference>
<comment type="catalytic activity">
    <reaction evidence="5">
        <text>a quaternary ammonium(out) + ATP + H2O = a quaternary ammonium(in) + ADP + phosphate + H(+)</text>
        <dbReference type="Rhea" id="RHEA:11036"/>
        <dbReference type="ChEBI" id="CHEBI:15377"/>
        <dbReference type="ChEBI" id="CHEBI:15378"/>
        <dbReference type="ChEBI" id="CHEBI:30616"/>
        <dbReference type="ChEBI" id="CHEBI:35267"/>
        <dbReference type="ChEBI" id="CHEBI:43474"/>
        <dbReference type="ChEBI" id="CHEBI:456216"/>
        <dbReference type="EC" id="7.6.2.9"/>
    </reaction>
    <physiologicalReaction direction="left-to-right" evidence="5">
        <dbReference type="Rhea" id="RHEA:11037"/>
    </physiologicalReaction>
</comment>
<dbReference type="PROSITE" id="PS50893">
    <property type="entry name" value="ABC_TRANSPORTER_2"/>
    <property type="match status" value="1"/>
</dbReference>
<dbReference type="NCBIfam" id="TIGR01186">
    <property type="entry name" value="proV"/>
    <property type="match status" value="1"/>
</dbReference>
<dbReference type="STRING" id="641238.SAMN04490244_11344"/>
<feature type="compositionally biased region" description="Low complexity" evidence="8">
    <location>
        <begin position="7"/>
        <end position="18"/>
    </location>
</feature>
<keyword evidence="3 7" id="KW-0547">Nucleotide-binding</keyword>
<dbReference type="RefSeq" id="WP_092696014.1">
    <property type="nucleotide sequence ID" value="NZ_FOGU01000013.1"/>
</dbReference>
<keyword evidence="11" id="KW-1185">Reference proteome</keyword>
<dbReference type="Pfam" id="PF00005">
    <property type="entry name" value="ABC_tran"/>
    <property type="match status" value="1"/>
</dbReference>
<evidence type="ECO:0000256" key="6">
    <source>
        <dbReference type="ARBA" id="ARBA00061968"/>
    </source>
</evidence>
<reference evidence="10 11" key="1">
    <citation type="submission" date="2016-10" db="EMBL/GenBank/DDBJ databases">
        <authorList>
            <person name="de Groot N.N."/>
        </authorList>
    </citation>
    <scope>NUCLEOTIDE SEQUENCE [LARGE SCALE GENOMIC DNA]</scope>
    <source>
        <strain evidence="10 11">DSM 23042</strain>
    </source>
</reference>
<dbReference type="InterPro" id="IPR051921">
    <property type="entry name" value="ABC_osmolyte_uptake_ATP-bind"/>
</dbReference>
<evidence type="ECO:0000256" key="5">
    <source>
        <dbReference type="ARBA" id="ARBA00051811"/>
    </source>
</evidence>
<evidence type="ECO:0000256" key="3">
    <source>
        <dbReference type="ARBA" id="ARBA00022741"/>
    </source>
</evidence>
<dbReference type="GO" id="GO:0006970">
    <property type="term" value="P:response to osmotic stress"/>
    <property type="evidence" value="ECO:0007669"/>
    <property type="project" value="UniProtKB-ARBA"/>
</dbReference>
<dbReference type="Gene3D" id="3.40.50.300">
    <property type="entry name" value="P-loop containing nucleotide triphosphate hydrolases"/>
    <property type="match status" value="1"/>
</dbReference>
<dbReference type="Proteomes" id="UP000198885">
    <property type="component" value="Unassembled WGS sequence"/>
</dbReference>
<dbReference type="GO" id="GO:0005524">
    <property type="term" value="F:ATP binding"/>
    <property type="evidence" value="ECO:0007669"/>
    <property type="project" value="UniProtKB-UniRule"/>
</dbReference>
<dbReference type="GO" id="GO:0005886">
    <property type="term" value="C:plasma membrane"/>
    <property type="evidence" value="ECO:0007669"/>
    <property type="project" value="UniProtKB-SubCell"/>
</dbReference>
<keyword evidence="7" id="KW-1003">Cell membrane</keyword>
<comment type="similarity">
    <text evidence="1 7">Belongs to the ABC transporter superfamily.</text>
</comment>
<evidence type="ECO:0000256" key="4">
    <source>
        <dbReference type="ARBA" id="ARBA00022840"/>
    </source>
</evidence>
<dbReference type="PROSITE" id="PS00211">
    <property type="entry name" value="ABC_TRANSPORTER_1"/>
    <property type="match status" value="1"/>
</dbReference>
<name>A0A1H9WU90_9RHOB</name>
<dbReference type="SMART" id="SM00382">
    <property type="entry name" value="AAA"/>
    <property type="match status" value="1"/>
</dbReference>
<keyword evidence="7" id="KW-0472">Membrane</keyword>
<keyword evidence="2 7" id="KW-0813">Transport</keyword>
<protein>
    <recommendedName>
        <fullName evidence="7">Quaternary amine transport ATP-binding protein</fullName>
        <ecNumber evidence="7">7.6.2.9</ecNumber>
    </recommendedName>
</protein>
<evidence type="ECO:0000259" key="9">
    <source>
        <dbReference type="PROSITE" id="PS50893"/>
    </source>
</evidence>
<feature type="domain" description="ABC transporter" evidence="9">
    <location>
        <begin position="40"/>
        <end position="288"/>
    </location>
</feature>
<dbReference type="GO" id="GO:0016887">
    <property type="term" value="F:ATP hydrolysis activity"/>
    <property type="evidence" value="ECO:0007669"/>
    <property type="project" value="UniProtKB-UniRule"/>
</dbReference>
<organism evidence="10 11">
    <name type="scientific">Tranquillimonas rosea</name>
    <dbReference type="NCBI Taxonomy" id="641238"/>
    <lineage>
        <taxon>Bacteria</taxon>
        <taxon>Pseudomonadati</taxon>
        <taxon>Pseudomonadota</taxon>
        <taxon>Alphaproteobacteria</taxon>
        <taxon>Rhodobacterales</taxon>
        <taxon>Roseobacteraceae</taxon>
        <taxon>Tranquillimonas</taxon>
    </lineage>
</organism>
<dbReference type="InterPro" id="IPR027417">
    <property type="entry name" value="P-loop_NTPase"/>
</dbReference>
<comment type="subunit">
    <text evidence="6">The complex is probably composed of two ATP-binding proteins (TmoW), two transmembrane proteins (TmoV) and a solute-binding protein (TmoX).</text>
</comment>
<dbReference type="OrthoDB" id="9802264at2"/>
<evidence type="ECO:0000256" key="7">
    <source>
        <dbReference type="RuleBase" id="RU369116"/>
    </source>
</evidence>
<evidence type="ECO:0000313" key="11">
    <source>
        <dbReference type="Proteomes" id="UP000198885"/>
    </source>
</evidence>
<dbReference type="AlphaFoldDB" id="A0A1H9WU90"/>
<dbReference type="EMBL" id="FOGU01000013">
    <property type="protein sequence ID" value="SES37361.1"/>
    <property type="molecule type" value="Genomic_DNA"/>
</dbReference>
<dbReference type="InterPro" id="IPR005892">
    <property type="entry name" value="Gly-betaine_transp_ATP-bd"/>
</dbReference>
<dbReference type="PANTHER" id="PTHR43869:SF1">
    <property type="entry name" value="GLYCINE BETAINE_PROLINE BETAINE TRANSPORT SYSTEM ATP-BINDING PROTEIN PROV"/>
    <property type="match status" value="1"/>
</dbReference>
<gene>
    <name evidence="10" type="ORF">SAMN04490244_11344</name>
</gene>
<evidence type="ECO:0000256" key="2">
    <source>
        <dbReference type="ARBA" id="ARBA00022448"/>
    </source>
</evidence>
<accession>A0A1H9WU90</accession>
<evidence type="ECO:0000256" key="8">
    <source>
        <dbReference type="SAM" id="MobiDB-lite"/>
    </source>
</evidence>
<dbReference type="GO" id="GO:0031460">
    <property type="term" value="P:glycine betaine transport"/>
    <property type="evidence" value="ECO:0007669"/>
    <property type="project" value="InterPro"/>
</dbReference>
<feature type="region of interest" description="Disordered" evidence="8">
    <location>
        <begin position="1"/>
        <end position="23"/>
    </location>
</feature>
<dbReference type="SUPFAM" id="SSF52540">
    <property type="entry name" value="P-loop containing nucleoside triphosphate hydrolases"/>
    <property type="match status" value="1"/>
</dbReference>
<dbReference type="EC" id="7.6.2.9" evidence="7"/>